<evidence type="ECO:0000256" key="3">
    <source>
        <dbReference type="ARBA" id="ARBA00022692"/>
    </source>
</evidence>
<dbReference type="Proteomes" id="UP000614216">
    <property type="component" value="Unassembled WGS sequence"/>
</dbReference>
<feature type="transmembrane region" description="Helical" evidence="6">
    <location>
        <begin position="12"/>
        <end position="35"/>
    </location>
</feature>
<dbReference type="PANTHER" id="PTHR30294:SF29">
    <property type="entry name" value="MULTIDRUG ABC TRANSPORTER PERMEASE YBHS-RELATED"/>
    <property type="match status" value="1"/>
</dbReference>
<dbReference type="GO" id="GO:0140359">
    <property type="term" value="F:ABC-type transporter activity"/>
    <property type="evidence" value="ECO:0007669"/>
    <property type="project" value="InterPro"/>
</dbReference>
<evidence type="ECO:0000256" key="5">
    <source>
        <dbReference type="ARBA" id="ARBA00023136"/>
    </source>
</evidence>
<dbReference type="AlphaFoldDB" id="A0A937KFU1"/>
<evidence type="ECO:0000256" key="1">
    <source>
        <dbReference type="ARBA" id="ARBA00004651"/>
    </source>
</evidence>
<dbReference type="GO" id="GO:0005886">
    <property type="term" value="C:plasma membrane"/>
    <property type="evidence" value="ECO:0007669"/>
    <property type="project" value="UniProtKB-SubCell"/>
</dbReference>
<keyword evidence="2" id="KW-1003">Cell membrane</keyword>
<evidence type="ECO:0000313" key="8">
    <source>
        <dbReference type="Proteomes" id="UP000614216"/>
    </source>
</evidence>
<feature type="transmembrane region" description="Helical" evidence="6">
    <location>
        <begin position="136"/>
        <end position="155"/>
    </location>
</feature>
<dbReference type="InterPro" id="IPR051449">
    <property type="entry name" value="ABC-2_transporter_component"/>
</dbReference>
<keyword evidence="3 6" id="KW-0812">Transmembrane</keyword>
<feature type="transmembrane region" description="Helical" evidence="6">
    <location>
        <begin position="219"/>
        <end position="237"/>
    </location>
</feature>
<feature type="transmembrane region" description="Helical" evidence="6">
    <location>
        <begin position="167"/>
        <end position="187"/>
    </location>
</feature>
<comment type="subcellular location">
    <subcellularLocation>
        <location evidence="1">Cell membrane</location>
        <topology evidence="1">Multi-pass membrane protein</topology>
    </subcellularLocation>
</comment>
<accession>A0A937KFU1</accession>
<keyword evidence="8" id="KW-1185">Reference proteome</keyword>
<keyword evidence="4 6" id="KW-1133">Transmembrane helix</keyword>
<evidence type="ECO:0000256" key="6">
    <source>
        <dbReference type="SAM" id="Phobius"/>
    </source>
</evidence>
<proteinExistence type="predicted"/>
<dbReference type="Pfam" id="PF12679">
    <property type="entry name" value="ABC2_membrane_2"/>
    <property type="match status" value="1"/>
</dbReference>
<name>A0A937KFU1_9BACT</name>
<dbReference type="RefSeq" id="WP_202858175.1">
    <property type="nucleotide sequence ID" value="NZ_JAEUGD010000064.1"/>
</dbReference>
<gene>
    <name evidence="7" type="primary">gldF</name>
    <name evidence="7" type="ORF">JMN32_20175</name>
</gene>
<evidence type="ECO:0000313" key="7">
    <source>
        <dbReference type="EMBL" id="MBL6448640.1"/>
    </source>
</evidence>
<evidence type="ECO:0000256" key="2">
    <source>
        <dbReference type="ARBA" id="ARBA00022475"/>
    </source>
</evidence>
<keyword evidence="5 6" id="KW-0472">Membrane</keyword>
<evidence type="ECO:0000256" key="4">
    <source>
        <dbReference type="ARBA" id="ARBA00022989"/>
    </source>
</evidence>
<dbReference type="PANTHER" id="PTHR30294">
    <property type="entry name" value="MEMBRANE COMPONENT OF ABC TRANSPORTER YHHJ-RELATED"/>
    <property type="match status" value="1"/>
</dbReference>
<reference evidence="7" key="1">
    <citation type="submission" date="2021-01" db="EMBL/GenBank/DDBJ databases">
        <title>Fulvivirga kasyanovii gen. nov., sp nov., a novel member of the phylum Bacteroidetes isolated from seawater in a mussel farm.</title>
        <authorList>
            <person name="Zhao L.-H."/>
            <person name="Wang Z.-J."/>
        </authorList>
    </citation>
    <scope>NUCLEOTIDE SEQUENCE</scope>
    <source>
        <strain evidence="7">29W222</strain>
    </source>
</reference>
<sequence>MIQIFVKELNSFLNSLIAYIVISVFLTGIGLLMWVFPETSVLEYGYADMETLFSMGPYVFMFLIPAITMRMFAEEKKAGTIELLITKPLTDWDIIFGKYLSGFALVIFSIVPTLIYYWSVYQLGNPTGNIDTAGVIGSYIGLILLGGVFTSIGVFSSAISTNQIVSFIIAVFFCFMVYSGLGSIALINDWGAFSSFIEQMGIIYHYDAMSKGLIDTRDVIYFLSVITVMLLSTKLMLSSRKW</sequence>
<dbReference type="EMBL" id="JAEUGD010000064">
    <property type="protein sequence ID" value="MBL6448640.1"/>
    <property type="molecule type" value="Genomic_DNA"/>
</dbReference>
<organism evidence="7 8">
    <name type="scientific">Fulvivirga marina</name>
    <dbReference type="NCBI Taxonomy" id="2494733"/>
    <lineage>
        <taxon>Bacteria</taxon>
        <taxon>Pseudomonadati</taxon>
        <taxon>Bacteroidota</taxon>
        <taxon>Cytophagia</taxon>
        <taxon>Cytophagales</taxon>
        <taxon>Fulvivirgaceae</taxon>
        <taxon>Fulvivirga</taxon>
    </lineage>
</organism>
<comment type="caution">
    <text evidence="7">The sequence shown here is derived from an EMBL/GenBank/DDBJ whole genome shotgun (WGS) entry which is preliminary data.</text>
</comment>
<protein>
    <submittedName>
        <fullName evidence="7">Gliding motility-associated ABC transporter permease subunit GldF</fullName>
    </submittedName>
</protein>
<feature type="transmembrane region" description="Helical" evidence="6">
    <location>
        <begin position="55"/>
        <end position="73"/>
    </location>
</feature>
<dbReference type="InterPro" id="IPR019860">
    <property type="entry name" value="Motility-assoc_ABC_perm_GldF"/>
</dbReference>
<feature type="transmembrane region" description="Helical" evidence="6">
    <location>
        <begin position="94"/>
        <end position="116"/>
    </location>
</feature>
<dbReference type="NCBIfam" id="TIGR03518">
    <property type="entry name" value="ABC_perm_GldF"/>
    <property type="match status" value="1"/>
</dbReference>